<dbReference type="EC" id="3.4.21.4" evidence="11"/>
<evidence type="ECO:0000256" key="10">
    <source>
        <dbReference type="ARBA" id="ARBA00036320"/>
    </source>
</evidence>
<dbReference type="AlphaFoldDB" id="A0A6P8YAR8"/>
<comment type="similarity">
    <text evidence="2">Belongs to the peptidase S1 family.</text>
</comment>
<evidence type="ECO:0000313" key="14">
    <source>
        <dbReference type="RefSeq" id="XP_034105147.1"/>
    </source>
</evidence>
<dbReference type="InterPro" id="IPR043504">
    <property type="entry name" value="Peptidase_S1_PA_chymotrypsin"/>
</dbReference>
<gene>
    <name evidence="14" type="primary">LOC117568538</name>
</gene>
<evidence type="ECO:0000256" key="9">
    <source>
        <dbReference type="ARBA" id="ARBA00023157"/>
    </source>
</evidence>
<name>A0A6P8YAR8_DROAB</name>
<dbReference type="FunFam" id="2.40.10.10:FF:000047">
    <property type="entry name" value="Trypsin eta"/>
    <property type="match status" value="1"/>
</dbReference>
<evidence type="ECO:0000259" key="12">
    <source>
        <dbReference type="PROSITE" id="PS50240"/>
    </source>
</evidence>
<evidence type="ECO:0000256" key="4">
    <source>
        <dbReference type="ARBA" id="ARBA00022670"/>
    </source>
</evidence>
<dbReference type="InterPro" id="IPR009003">
    <property type="entry name" value="Peptidase_S1_PA"/>
</dbReference>
<dbReference type="GO" id="GO:0016485">
    <property type="term" value="P:protein processing"/>
    <property type="evidence" value="ECO:0007669"/>
    <property type="project" value="UniProtKB-ARBA"/>
</dbReference>
<dbReference type="Gene3D" id="2.40.10.10">
    <property type="entry name" value="Trypsin-like serine proteases"/>
    <property type="match status" value="1"/>
</dbReference>
<evidence type="ECO:0000256" key="8">
    <source>
        <dbReference type="ARBA" id="ARBA00023145"/>
    </source>
</evidence>
<organism evidence="13 14">
    <name type="scientific">Drosophila albomicans</name>
    <name type="common">Fruit fly</name>
    <dbReference type="NCBI Taxonomy" id="7291"/>
    <lineage>
        <taxon>Eukaryota</taxon>
        <taxon>Metazoa</taxon>
        <taxon>Ecdysozoa</taxon>
        <taxon>Arthropoda</taxon>
        <taxon>Hexapoda</taxon>
        <taxon>Insecta</taxon>
        <taxon>Pterygota</taxon>
        <taxon>Neoptera</taxon>
        <taxon>Endopterygota</taxon>
        <taxon>Diptera</taxon>
        <taxon>Brachycera</taxon>
        <taxon>Muscomorpha</taxon>
        <taxon>Ephydroidea</taxon>
        <taxon>Drosophilidae</taxon>
        <taxon>Drosophila</taxon>
    </lineage>
</organism>
<keyword evidence="8" id="KW-0865">Zymogen</keyword>
<evidence type="ECO:0000313" key="13">
    <source>
        <dbReference type="Proteomes" id="UP000515160"/>
    </source>
</evidence>
<reference evidence="14" key="1">
    <citation type="submission" date="2025-08" db="UniProtKB">
        <authorList>
            <consortium name="RefSeq"/>
        </authorList>
    </citation>
    <scope>IDENTIFICATION</scope>
    <source>
        <strain evidence="14">15112-1751.03</strain>
        <tissue evidence="14">Whole Adult</tissue>
    </source>
</reference>
<keyword evidence="4" id="KW-0645">Protease</keyword>
<proteinExistence type="inferred from homology"/>
<evidence type="ECO:0000256" key="5">
    <source>
        <dbReference type="ARBA" id="ARBA00022729"/>
    </source>
</evidence>
<evidence type="ECO:0000256" key="1">
    <source>
        <dbReference type="ARBA" id="ARBA00004239"/>
    </source>
</evidence>
<dbReference type="RefSeq" id="XP_034105147.1">
    <property type="nucleotide sequence ID" value="XM_034249256.2"/>
</dbReference>
<keyword evidence="7" id="KW-0720">Serine protease</keyword>
<dbReference type="PROSITE" id="PS50240">
    <property type="entry name" value="TRYPSIN_DOM"/>
    <property type="match status" value="1"/>
</dbReference>
<evidence type="ECO:0000256" key="6">
    <source>
        <dbReference type="ARBA" id="ARBA00022801"/>
    </source>
</evidence>
<keyword evidence="9" id="KW-1015">Disulfide bond</keyword>
<dbReference type="InterPro" id="IPR050430">
    <property type="entry name" value="Peptidase_S1"/>
</dbReference>
<dbReference type="Proteomes" id="UP000515160">
    <property type="component" value="Chromosome 3"/>
</dbReference>
<evidence type="ECO:0000256" key="11">
    <source>
        <dbReference type="ARBA" id="ARBA00038868"/>
    </source>
</evidence>
<keyword evidence="5" id="KW-0732">Signal</keyword>
<keyword evidence="13" id="KW-1185">Reference proteome</keyword>
<feature type="domain" description="Peptidase S1" evidence="12">
    <location>
        <begin position="37"/>
        <end position="269"/>
    </location>
</feature>
<keyword evidence="6" id="KW-0378">Hydrolase</keyword>
<comment type="catalytic activity">
    <reaction evidence="10">
        <text>Preferential cleavage: Arg-|-Xaa, Lys-|-Xaa.</text>
        <dbReference type="EC" id="3.4.21.4"/>
    </reaction>
</comment>
<dbReference type="SMART" id="SM00020">
    <property type="entry name" value="Tryp_SPc"/>
    <property type="match status" value="1"/>
</dbReference>
<keyword evidence="3" id="KW-0964">Secreted</keyword>
<evidence type="ECO:0000256" key="2">
    <source>
        <dbReference type="ARBA" id="ARBA00007664"/>
    </source>
</evidence>
<dbReference type="GeneID" id="117568538"/>
<protein>
    <recommendedName>
        <fullName evidence="11">trypsin</fullName>
        <ecNumber evidence="11">3.4.21.4</ecNumber>
    </recommendedName>
</protein>
<comment type="subcellular location">
    <subcellularLocation>
        <location evidence="1">Secreted</location>
        <location evidence="1">Extracellular space</location>
    </subcellularLocation>
</comment>
<evidence type="ECO:0000256" key="7">
    <source>
        <dbReference type="ARBA" id="ARBA00022825"/>
    </source>
</evidence>
<dbReference type="PANTHER" id="PTHR24276">
    <property type="entry name" value="POLYSERASE-RELATED"/>
    <property type="match status" value="1"/>
</dbReference>
<accession>A0A6P8YAR8</accession>
<dbReference type="SUPFAM" id="SSF50494">
    <property type="entry name" value="Trypsin-like serine proteases"/>
    <property type="match status" value="1"/>
</dbReference>
<dbReference type="OrthoDB" id="10059102at2759"/>
<dbReference type="GO" id="GO:0005576">
    <property type="term" value="C:extracellular region"/>
    <property type="evidence" value="ECO:0007669"/>
    <property type="project" value="UniProtKB-SubCell"/>
</dbReference>
<sequence length="274" mass="30117">MRITIRDMDILRISLIVFISTLPTCVWLTEVKPEGRIVNGSQVDIARHPYCVSLRYRRSNDSAYLHECAGIIYSERAVVTAAQCLADLTEDTKLIVVGAANKRNGTDGVVYPAANWTYHPQFNYYTADYDIGVVILDTPFDFSYYGIRQIGVREERPATGRNALVIGWGYREEWGPSSPHLEQTSVPIVGSDECNSIYGAGEVTERMICAGKVAQGGNDACQGDTGGPLIIDEELVGLVSWGRGCGRPGYPTVYTYVASFKSWINETLQVAGAL</sequence>
<evidence type="ECO:0000256" key="3">
    <source>
        <dbReference type="ARBA" id="ARBA00022525"/>
    </source>
</evidence>
<dbReference type="GO" id="GO:0004252">
    <property type="term" value="F:serine-type endopeptidase activity"/>
    <property type="evidence" value="ECO:0007669"/>
    <property type="project" value="UniProtKB-EC"/>
</dbReference>
<dbReference type="CDD" id="cd00190">
    <property type="entry name" value="Tryp_SPc"/>
    <property type="match status" value="1"/>
</dbReference>
<dbReference type="PANTHER" id="PTHR24276:SF91">
    <property type="entry name" value="AT26814P-RELATED"/>
    <property type="match status" value="1"/>
</dbReference>
<dbReference type="Pfam" id="PF00089">
    <property type="entry name" value="Trypsin"/>
    <property type="match status" value="1"/>
</dbReference>
<dbReference type="PRINTS" id="PR00722">
    <property type="entry name" value="CHYMOTRYPSIN"/>
</dbReference>
<dbReference type="InterPro" id="IPR001254">
    <property type="entry name" value="Trypsin_dom"/>
</dbReference>
<dbReference type="InterPro" id="IPR001314">
    <property type="entry name" value="Peptidase_S1A"/>
</dbReference>